<dbReference type="PANTHER" id="PTHR34956">
    <property type="entry name" value="OS05G0397300 PROTEIN"/>
    <property type="match status" value="1"/>
</dbReference>
<sequence>MEFSSMSQANRAVKNDHNVECGDFDEYDDVFYAELRRQILLLTEEDEGEFEAGKRGTKGLRIGRGVAAQPGSYFSWREDQADGNLVPTWLVNLWRTGNGNGTGVFIPHVKYSRRRHRPGRRNNENKRMYKQVENKKS</sequence>
<keyword evidence="3" id="KW-1185">Reference proteome</keyword>
<evidence type="ECO:0000313" key="3">
    <source>
        <dbReference type="Proteomes" id="UP000593562"/>
    </source>
</evidence>
<evidence type="ECO:0000256" key="1">
    <source>
        <dbReference type="SAM" id="MobiDB-lite"/>
    </source>
</evidence>
<feature type="region of interest" description="Disordered" evidence="1">
    <location>
        <begin position="113"/>
        <end position="137"/>
    </location>
</feature>
<dbReference type="AlphaFoldDB" id="A0A7J7DGU7"/>
<organism evidence="2 3">
    <name type="scientific">Tripterygium wilfordii</name>
    <name type="common">Thunder God vine</name>
    <dbReference type="NCBI Taxonomy" id="458696"/>
    <lineage>
        <taxon>Eukaryota</taxon>
        <taxon>Viridiplantae</taxon>
        <taxon>Streptophyta</taxon>
        <taxon>Embryophyta</taxon>
        <taxon>Tracheophyta</taxon>
        <taxon>Spermatophyta</taxon>
        <taxon>Magnoliopsida</taxon>
        <taxon>eudicotyledons</taxon>
        <taxon>Gunneridae</taxon>
        <taxon>Pentapetalae</taxon>
        <taxon>rosids</taxon>
        <taxon>fabids</taxon>
        <taxon>Celastrales</taxon>
        <taxon>Celastraceae</taxon>
        <taxon>Tripterygium</taxon>
    </lineage>
</organism>
<dbReference type="EMBL" id="JAAARO010000007">
    <property type="protein sequence ID" value="KAF5745600.1"/>
    <property type="molecule type" value="Genomic_DNA"/>
</dbReference>
<gene>
    <name evidence="2" type="ORF">HS088_TW07G01192</name>
</gene>
<dbReference type="Proteomes" id="UP000593562">
    <property type="component" value="Unassembled WGS sequence"/>
</dbReference>
<dbReference type="InParanoid" id="A0A7J7DGU7"/>
<evidence type="ECO:0000313" key="2">
    <source>
        <dbReference type="EMBL" id="KAF5745600.1"/>
    </source>
</evidence>
<dbReference type="PANTHER" id="PTHR34956:SF1">
    <property type="entry name" value="DUF4005 DOMAIN-CONTAINING PROTEIN"/>
    <property type="match status" value="1"/>
</dbReference>
<protein>
    <submittedName>
        <fullName evidence="2">Uncharacterized protein</fullName>
    </submittedName>
</protein>
<proteinExistence type="predicted"/>
<reference evidence="2 3" key="1">
    <citation type="journal article" date="2020" name="Nat. Commun.">
        <title>Genome of Tripterygium wilfordii and identification of cytochrome P450 involved in triptolide biosynthesis.</title>
        <authorList>
            <person name="Tu L."/>
            <person name="Su P."/>
            <person name="Zhang Z."/>
            <person name="Gao L."/>
            <person name="Wang J."/>
            <person name="Hu T."/>
            <person name="Zhou J."/>
            <person name="Zhang Y."/>
            <person name="Zhao Y."/>
            <person name="Liu Y."/>
            <person name="Song Y."/>
            <person name="Tong Y."/>
            <person name="Lu Y."/>
            <person name="Yang J."/>
            <person name="Xu C."/>
            <person name="Jia M."/>
            <person name="Peters R.J."/>
            <person name="Huang L."/>
            <person name="Gao W."/>
        </authorList>
    </citation>
    <scope>NUCLEOTIDE SEQUENCE [LARGE SCALE GENOMIC DNA]</scope>
    <source>
        <strain evidence="3">cv. XIE 37</strain>
        <tissue evidence="2">Leaf</tissue>
    </source>
</reference>
<comment type="caution">
    <text evidence="2">The sequence shown here is derived from an EMBL/GenBank/DDBJ whole genome shotgun (WGS) entry which is preliminary data.</text>
</comment>
<accession>A0A7J7DGU7</accession>
<name>A0A7J7DGU7_TRIWF</name>
<feature type="compositionally biased region" description="Basic and acidic residues" evidence="1">
    <location>
        <begin position="121"/>
        <end position="137"/>
    </location>
</feature>